<sequence>MKTIALCIKTIDRVGMTHEVISCLLADHVDIERMEVESGSIHLKIRAVPSGVFKKLTERIKQIPGVKQLEPIQILPSEMREGQMNTILETVSEGMILVDQKFKIQAMNRAAAEMLRLFPEDWEEKDLPGLWGTDLKCCRKCFQSGKEQLNVPVTIRRGPDMIQVMASFIPVRSGEKRQSGLVIVIRDMKQVRQLLQSVNRKGMVQFQDIIHQSETMKRCVETAKKVAQMEATVLLQGESGTGKELFARAIHFESRRANGPFISINCAAVPESLMESEWFGYEEGAFTGAGKGGKKGLMELAQDGTLFLDEIGELPLNLQAKLLRVLEERALRRVGGNRWIPLRVRIIAATNRDLADLVHRGRFRKDLYYRLHVIPITIPPLRERKEDIPLLAAHFLREFCTRSRRPLLSLSSQAFLRLQAHSWPGNVRELQNVMERSVYLCPEGETELQEVYLSDVLDTDCSFPRRSLKEHLAQYEKELVQAGIRRFKSIRKTARHLGVSHTTVLNKMKKYGISKKDIFY</sequence>
<feature type="domain" description="Sigma-54 factor interaction" evidence="7">
    <location>
        <begin position="209"/>
        <end position="439"/>
    </location>
</feature>
<proteinExistence type="predicted"/>
<name>A0ABS0QGD3_THEVU</name>
<dbReference type="PANTHER" id="PTHR32071">
    <property type="entry name" value="TRANSCRIPTIONAL REGULATORY PROTEIN"/>
    <property type="match status" value="1"/>
</dbReference>
<evidence type="ECO:0000313" key="8">
    <source>
        <dbReference type="EMBL" id="MBH8588308.1"/>
    </source>
</evidence>
<dbReference type="SUPFAM" id="SSF52540">
    <property type="entry name" value="P-loop containing nucleoside triphosphate hydrolases"/>
    <property type="match status" value="1"/>
</dbReference>
<keyword evidence="3" id="KW-0067">ATP-binding</keyword>
<keyword evidence="9" id="KW-1185">Reference proteome</keyword>
<dbReference type="InterPro" id="IPR058031">
    <property type="entry name" value="AAA_lid_NorR"/>
</dbReference>
<comment type="caution">
    <text evidence="8">The sequence shown here is derived from an EMBL/GenBank/DDBJ whole genome shotgun (WGS) entry which is preliminary data.</text>
</comment>
<dbReference type="SMART" id="SM00382">
    <property type="entry name" value="AAA"/>
    <property type="match status" value="1"/>
</dbReference>
<evidence type="ECO:0000313" key="9">
    <source>
        <dbReference type="Proteomes" id="UP000641910"/>
    </source>
</evidence>
<dbReference type="Gene3D" id="1.10.8.60">
    <property type="match status" value="1"/>
</dbReference>
<evidence type="ECO:0000256" key="2">
    <source>
        <dbReference type="ARBA" id="ARBA00022797"/>
    </source>
</evidence>
<evidence type="ECO:0000256" key="1">
    <source>
        <dbReference type="ARBA" id="ARBA00022741"/>
    </source>
</evidence>
<dbReference type="PROSITE" id="PS50045">
    <property type="entry name" value="SIGMA54_INTERACT_4"/>
    <property type="match status" value="1"/>
</dbReference>
<keyword evidence="4" id="KW-0805">Transcription regulation</keyword>
<evidence type="ECO:0000256" key="4">
    <source>
        <dbReference type="ARBA" id="ARBA00023015"/>
    </source>
</evidence>
<dbReference type="Pfam" id="PF00989">
    <property type="entry name" value="PAS"/>
    <property type="match status" value="1"/>
</dbReference>
<dbReference type="InterPro" id="IPR000014">
    <property type="entry name" value="PAS"/>
</dbReference>
<dbReference type="InterPro" id="IPR003593">
    <property type="entry name" value="AAA+_ATPase"/>
</dbReference>
<keyword evidence="2" id="KW-0058">Aromatic hydrocarbons catabolism</keyword>
<dbReference type="RefSeq" id="WP_121874312.1">
    <property type="nucleotide sequence ID" value="NZ_JACEIS010000006.1"/>
</dbReference>
<dbReference type="Pfam" id="PF00158">
    <property type="entry name" value="Sigma54_activat"/>
    <property type="match status" value="1"/>
</dbReference>
<dbReference type="InterPro" id="IPR002078">
    <property type="entry name" value="Sigma_54_int"/>
</dbReference>
<dbReference type="SUPFAM" id="SSF55785">
    <property type="entry name" value="PYP-like sensor domain (PAS domain)"/>
    <property type="match status" value="1"/>
</dbReference>
<dbReference type="CDD" id="cd00009">
    <property type="entry name" value="AAA"/>
    <property type="match status" value="1"/>
</dbReference>
<dbReference type="InterPro" id="IPR013767">
    <property type="entry name" value="PAS_fold"/>
</dbReference>
<dbReference type="PROSITE" id="PS00675">
    <property type="entry name" value="SIGMA54_INTERACT_1"/>
    <property type="match status" value="1"/>
</dbReference>
<dbReference type="NCBIfam" id="TIGR04381">
    <property type="entry name" value="HTH_TypR"/>
    <property type="match status" value="1"/>
</dbReference>
<evidence type="ECO:0000256" key="5">
    <source>
        <dbReference type="ARBA" id="ARBA00023163"/>
    </source>
</evidence>
<dbReference type="Gene3D" id="3.30.450.20">
    <property type="entry name" value="PAS domain"/>
    <property type="match status" value="1"/>
</dbReference>
<dbReference type="InterPro" id="IPR025662">
    <property type="entry name" value="Sigma_54_int_dom_ATP-bd_1"/>
</dbReference>
<dbReference type="Proteomes" id="UP000641910">
    <property type="component" value="Unassembled WGS sequence"/>
</dbReference>
<dbReference type="Gene3D" id="1.10.10.60">
    <property type="entry name" value="Homeodomain-like"/>
    <property type="match status" value="1"/>
</dbReference>
<dbReference type="Pfam" id="PF25601">
    <property type="entry name" value="AAA_lid_14"/>
    <property type="match status" value="1"/>
</dbReference>
<dbReference type="CDD" id="cd00130">
    <property type="entry name" value="PAS"/>
    <property type="match status" value="1"/>
</dbReference>
<reference evidence="8 9" key="1">
    <citation type="submission" date="2020-12" db="EMBL/GenBank/DDBJ databases">
        <title>WGS of Thermoactinomyces spp.</title>
        <authorList>
            <person name="Cheng K."/>
        </authorList>
    </citation>
    <scope>NUCLEOTIDE SEQUENCE [LARGE SCALE GENOMIC DNA]</scope>
    <source>
        <strain evidence="9">CICC 10650\ACCC 41061</strain>
    </source>
</reference>
<dbReference type="InterPro" id="IPR027417">
    <property type="entry name" value="P-loop_NTPase"/>
</dbReference>
<dbReference type="InterPro" id="IPR030828">
    <property type="entry name" value="HTH_TyrR"/>
</dbReference>
<keyword evidence="1" id="KW-0547">Nucleotide-binding</keyword>
<evidence type="ECO:0000259" key="7">
    <source>
        <dbReference type="PROSITE" id="PS50045"/>
    </source>
</evidence>
<keyword evidence="5" id="KW-0804">Transcription</keyword>
<organism evidence="8 9">
    <name type="scientific">Thermoactinomyces vulgaris</name>
    <dbReference type="NCBI Taxonomy" id="2026"/>
    <lineage>
        <taxon>Bacteria</taxon>
        <taxon>Bacillati</taxon>
        <taxon>Bacillota</taxon>
        <taxon>Bacilli</taxon>
        <taxon>Bacillales</taxon>
        <taxon>Thermoactinomycetaceae</taxon>
        <taxon>Thermoactinomyces</taxon>
    </lineage>
</organism>
<dbReference type="SUPFAM" id="SSF46689">
    <property type="entry name" value="Homeodomain-like"/>
    <property type="match status" value="1"/>
</dbReference>
<accession>A0ABS0QGD3</accession>
<evidence type="ECO:0000256" key="6">
    <source>
        <dbReference type="ARBA" id="ARBA00029500"/>
    </source>
</evidence>
<protein>
    <recommendedName>
        <fullName evidence="6">HTH-type transcriptional regulatory protein TyrR</fullName>
    </recommendedName>
</protein>
<evidence type="ECO:0000256" key="3">
    <source>
        <dbReference type="ARBA" id="ARBA00022840"/>
    </source>
</evidence>
<dbReference type="Pfam" id="PF18024">
    <property type="entry name" value="HTH_50"/>
    <property type="match status" value="1"/>
</dbReference>
<dbReference type="PROSITE" id="PS00688">
    <property type="entry name" value="SIGMA54_INTERACT_3"/>
    <property type="match status" value="1"/>
</dbReference>
<dbReference type="EMBL" id="JAECVU010000002">
    <property type="protein sequence ID" value="MBH8588308.1"/>
    <property type="molecule type" value="Genomic_DNA"/>
</dbReference>
<dbReference type="InterPro" id="IPR025944">
    <property type="entry name" value="Sigma_54_int_dom_CS"/>
</dbReference>
<gene>
    <name evidence="8" type="ORF">I8U22_05670</name>
</gene>
<dbReference type="Gene3D" id="3.40.50.300">
    <property type="entry name" value="P-loop containing nucleotide triphosphate hydrolases"/>
    <property type="match status" value="1"/>
</dbReference>
<dbReference type="InterPro" id="IPR035965">
    <property type="entry name" value="PAS-like_dom_sf"/>
</dbReference>
<dbReference type="PANTHER" id="PTHR32071:SF57">
    <property type="entry name" value="C4-DICARBOXYLATE TRANSPORT TRANSCRIPTIONAL REGULATORY PROTEIN DCTD"/>
    <property type="match status" value="1"/>
</dbReference>
<dbReference type="Gene3D" id="3.30.70.260">
    <property type="match status" value="1"/>
</dbReference>
<dbReference type="InterPro" id="IPR009057">
    <property type="entry name" value="Homeodomain-like_sf"/>
</dbReference>